<organism evidence="1 2">
    <name type="scientific">Coemansia pectinata</name>
    <dbReference type="NCBI Taxonomy" id="1052879"/>
    <lineage>
        <taxon>Eukaryota</taxon>
        <taxon>Fungi</taxon>
        <taxon>Fungi incertae sedis</taxon>
        <taxon>Zoopagomycota</taxon>
        <taxon>Kickxellomycotina</taxon>
        <taxon>Kickxellomycetes</taxon>
        <taxon>Kickxellales</taxon>
        <taxon>Kickxellaceae</taxon>
        <taxon>Coemansia</taxon>
    </lineage>
</organism>
<dbReference type="OrthoDB" id="5752at2759"/>
<proteinExistence type="predicted"/>
<evidence type="ECO:0000313" key="2">
    <source>
        <dbReference type="Proteomes" id="UP001140011"/>
    </source>
</evidence>
<protein>
    <submittedName>
        <fullName evidence="1">Uncharacterized protein</fullName>
    </submittedName>
</protein>
<feature type="non-terminal residue" evidence="1">
    <location>
        <position position="56"/>
    </location>
</feature>
<keyword evidence="2" id="KW-1185">Reference proteome</keyword>
<accession>A0A9W8L8W6</accession>
<dbReference type="AlphaFoldDB" id="A0A9W8L8W6"/>
<dbReference type="EMBL" id="JANBUH010001144">
    <property type="protein sequence ID" value="KAJ2748260.1"/>
    <property type="molecule type" value="Genomic_DNA"/>
</dbReference>
<reference evidence="1" key="1">
    <citation type="submission" date="2022-07" db="EMBL/GenBank/DDBJ databases">
        <title>Phylogenomic reconstructions and comparative analyses of Kickxellomycotina fungi.</title>
        <authorList>
            <person name="Reynolds N.K."/>
            <person name="Stajich J.E."/>
            <person name="Barry K."/>
            <person name="Grigoriev I.V."/>
            <person name="Crous P."/>
            <person name="Smith M.E."/>
        </authorList>
    </citation>
    <scope>NUCLEOTIDE SEQUENCE</scope>
    <source>
        <strain evidence="1">BCRC 34297</strain>
    </source>
</reference>
<gene>
    <name evidence="1" type="ORF">GGI19_006192</name>
</gene>
<sequence length="56" mass="6124">MSIWNRQRRSLTCPNITKLGDAYSDENVIVSEINNGYGDAAIARCASAIDLLRVAP</sequence>
<evidence type="ECO:0000313" key="1">
    <source>
        <dbReference type="EMBL" id="KAJ2748260.1"/>
    </source>
</evidence>
<name>A0A9W8L8W6_9FUNG</name>
<comment type="caution">
    <text evidence="1">The sequence shown here is derived from an EMBL/GenBank/DDBJ whole genome shotgun (WGS) entry which is preliminary data.</text>
</comment>
<dbReference type="Proteomes" id="UP001140011">
    <property type="component" value="Unassembled WGS sequence"/>
</dbReference>